<feature type="region of interest" description="Disordered" evidence="1">
    <location>
        <begin position="61"/>
        <end position="80"/>
    </location>
</feature>
<accession>A0A371GV99</accession>
<sequence>MEIVLMKMKEYKTNILIEIPRLTSVHLGCRPLDDLRIRASNYIQMEEMTEFRDSICVEQSSTLRNHKDHGHPGQNDWEEG</sequence>
<evidence type="ECO:0000256" key="1">
    <source>
        <dbReference type="SAM" id="MobiDB-lite"/>
    </source>
</evidence>
<gene>
    <name evidence="2" type="ORF">CR513_23134</name>
</gene>
<evidence type="ECO:0000313" key="3">
    <source>
        <dbReference type="Proteomes" id="UP000257109"/>
    </source>
</evidence>
<evidence type="ECO:0000313" key="2">
    <source>
        <dbReference type="EMBL" id="RDX94480.1"/>
    </source>
</evidence>
<proteinExistence type="predicted"/>
<protein>
    <submittedName>
        <fullName evidence="2">Uncharacterized protein</fullName>
    </submittedName>
</protein>
<comment type="caution">
    <text evidence="2">The sequence shown here is derived from an EMBL/GenBank/DDBJ whole genome shotgun (WGS) entry which is preliminary data.</text>
</comment>
<organism evidence="2 3">
    <name type="scientific">Mucuna pruriens</name>
    <name type="common">Velvet bean</name>
    <name type="synonym">Dolichos pruriens</name>
    <dbReference type="NCBI Taxonomy" id="157652"/>
    <lineage>
        <taxon>Eukaryota</taxon>
        <taxon>Viridiplantae</taxon>
        <taxon>Streptophyta</taxon>
        <taxon>Embryophyta</taxon>
        <taxon>Tracheophyta</taxon>
        <taxon>Spermatophyta</taxon>
        <taxon>Magnoliopsida</taxon>
        <taxon>eudicotyledons</taxon>
        <taxon>Gunneridae</taxon>
        <taxon>Pentapetalae</taxon>
        <taxon>rosids</taxon>
        <taxon>fabids</taxon>
        <taxon>Fabales</taxon>
        <taxon>Fabaceae</taxon>
        <taxon>Papilionoideae</taxon>
        <taxon>50 kb inversion clade</taxon>
        <taxon>NPAAA clade</taxon>
        <taxon>indigoferoid/millettioid clade</taxon>
        <taxon>Phaseoleae</taxon>
        <taxon>Mucuna</taxon>
    </lineage>
</organism>
<dbReference type="Proteomes" id="UP000257109">
    <property type="component" value="Unassembled WGS sequence"/>
</dbReference>
<name>A0A371GV99_MUCPR</name>
<reference evidence="2" key="1">
    <citation type="submission" date="2018-05" db="EMBL/GenBank/DDBJ databases">
        <title>Draft genome of Mucuna pruriens seed.</title>
        <authorList>
            <person name="Nnadi N.E."/>
            <person name="Vos R."/>
            <person name="Hasami M.H."/>
            <person name="Devisetty U.K."/>
            <person name="Aguiy J.C."/>
        </authorList>
    </citation>
    <scope>NUCLEOTIDE SEQUENCE [LARGE SCALE GENOMIC DNA]</scope>
    <source>
        <strain evidence="2">JCA_2017</strain>
    </source>
</reference>
<keyword evidence="3" id="KW-1185">Reference proteome</keyword>
<dbReference type="AlphaFoldDB" id="A0A371GV99"/>
<dbReference type="EMBL" id="QJKJ01004366">
    <property type="protein sequence ID" value="RDX94480.1"/>
    <property type="molecule type" value="Genomic_DNA"/>
</dbReference>
<feature type="non-terminal residue" evidence="2">
    <location>
        <position position="1"/>
    </location>
</feature>